<dbReference type="Gene3D" id="3.40.50.2000">
    <property type="entry name" value="Glycogen Phosphorylase B"/>
    <property type="match status" value="2"/>
</dbReference>
<dbReference type="GO" id="GO:0009103">
    <property type="term" value="P:lipopolysaccharide biosynthetic process"/>
    <property type="evidence" value="ECO:0007669"/>
    <property type="project" value="TreeGrafter"/>
</dbReference>
<evidence type="ECO:0000256" key="1">
    <source>
        <dbReference type="ARBA" id="ARBA00022679"/>
    </source>
</evidence>
<dbReference type="STRING" id="237682.SAMN05421676_12017"/>
<dbReference type="GO" id="GO:0016757">
    <property type="term" value="F:glycosyltransferase activity"/>
    <property type="evidence" value="ECO:0007669"/>
    <property type="project" value="InterPro"/>
</dbReference>
<dbReference type="Proteomes" id="UP000199095">
    <property type="component" value="Unassembled WGS sequence"/>
</dbReference>
<dbReference type="CDD" id="cd03801">
    <property type="entry name" value="GT4_PimA-like"/>
    <property type="match status" value="1"/>
</dbReference>
<proteinExistence type="predicted"/>
<dbReference type="PANTHER" id="PTHR46401:SF2">
    <property type="entry name" value="GLYCOSYLTRANSFERASE WBBK-RELATED"/>
    <property type="match status" value="1"/>
</dbReference>
<dbReference type="AlphaFoldDB" id="A0A1I0JIS8"/>
<feature type="domain" description="Glycosyl transferase family 1" evidence="2">
    <location>
        <begin position="162"/>
        <end position="290"/>
    </location>
</feature>
<gene>
    <name evidence="3" type="ORF">SAMN05421676_12017</name>
</gene>
<keyword evidence="4" id="KW-1185">Reference proteome</keyword>
<dbReference type="Pfam" id="PF00534">
    <property type="entry name" value="Glycos_transf_1"/>
    <property type="match status" value="1"/>
</dbReference>
<dbReference type="EMBL" id="FOHJ01000020">
    <property type="protein sequence ID" value="SEU09482.1"/>
    <property type="molecule type" value="Genomic_DNA"/>
</dbReference>
<dbReference type="PANTHER" id="PTHR46401">
    <property type="entry name" value="GLYCOSYLTRANSFERASE WBBK-RELATED"/>
    <property type="match status" value="1"/>
</dbReference>
<sequence length="352" mass="41405">MLKILASPAFDNKEGNPYNYLLYTNLQSLEPNIIIEDFKWEKLSEQKWDILHFHWPETFFNKKNRVEALKELVKYFIIIKTAKRQNTKIVWTIHNLEAHSRLYPRMEKWYKNWFIKQIDGAIALTESGLELAHNHFPTLKDVDTTVVYHGHYKDSYRNDISKKNAKEKLDISEYETVFTYFGQIKEYKNIPELINQFQKMKDESSCLLIAGKPESEALKERIEILAKTDNRIKLFLEFIDDDDVQLYMNVADVVVLPYKEILNSGTALLALSFNRPLLVPNKGALKELRNQFGETIVFTYNHSLSVEDLEKTSQALKLVPSNEDTNFIDEESVFNWREGSRKTLEFYKSLLK</sequence>
<dbReference type="InterPro" id="IPR001296">
    <property type="entry name" value="Glyco_trans_1"/>
</dbReference>
<protein>
    <submittedName>
        <fullName evidence="3">Glycosyltransferase involved in cell wall bisynthesis</fullName>
    </submittedName>
</protein>
<evidence type="ECO:0000259" key="2">
    <source>
        <dbReference type="Pfam" id="PF00534"/>
    </source>
</evidence>
<organism evidence="3 4">
    <name type="scientific">Salinibacillus kushneri</name>
    <dbReference type="NCBI Taxonomy" id="237682"/>
    <lineage>
        <taxon>Bacteria</taxon>
        <taxon>Bacillati</taxon>
        <taxon>Bacillota</taxon>
        <taxon>Bacilli</taxon>
        <taxon>Bacillales</taxon>
        <taxon>Bacillaceae</taxon>
        <taxon>Salinibacillus</taxon>
    </lineage>
</organism>
<evidence type="ECO:0000313" key="4">
    <source>
        <dbReference type="Proteomes" id="UP000199095"/>
    </source>
</evidence>
<dbReference type="SUPFAM" id="SSF53756">
    <property type="entry name" value="UDP-Glycosyltransferase/glycogen phosphorylase"/>
    <property type="match status" value="1"/>
</dbReference>
<accession>A0A1I0JIS8</accession>
<keyword evidence="1 3" id="KW-0808">Transferase</keyword>
<reference evidence="4" key="1">
    <citation type="submission" date="2016-10" db="EMBL/GenBank/DDBJ databases">
        <authorList>
            <person name="Varghese N."/>
            <person name="Submissions S."/>
        </authorList>
    </citation>
    <scope>NUCLEOTIDE SEQUENCE [LARGE SCALE GENOMIC DNA]</scope>
    <source>
        <strain evidence="4">CGMCC 1.3566</strain>
    </source>
</reference>
<evidence type="ECO:0000313" key="3">
    <source>
        <dbReference type="EMBL" id="SEU09482.1"/>
    </source>
</evidence>
<name>A0A1I0JIS8_9BACI</name>